<dbReference type="Proteomes" id="UP001172687">
    <property type="component" value="Unassembled WGS sequence"/>
</dbReference>
<evidence type="ECO:0000256" key="2">
    <source>
        <dbReference type="SAM" id="SignalP"/>
    </source>
</evidence>
<evidence type="ECO:0000313" key="3">
    <source>
        <dbReference type="EMBL" id="MDN4517668.1"/>
    </source>
</evidence>
<gene>
    <name evidence="3" type="ORF">QYF68_07465</name>
</gene>
<evidence type="ECO:0000256" key="1">
    <source>
        <dbReference type="SAM" id="MobiDB-lite"/>
    </source>
</evidence>
<dbReference type="EMBL" id="JAUHTC010000032">
    <property type="protein sequence ID" value="MDN4517668.1"/>
    <property type="molecule type" value="Genomic_DNA"/>
</dbReference>
<name>A0ABT8HA75_MYCAO</name>
<dbReference type="PROSITE" id="PS51257">
    <property type="entry name" value="PROKAR_LIPOPROTEIN"/>
    <property type="match status" value="1"/>
</dbReference>
<feature type="region of interest" description="Disordered" evidence="1">
    <location>
        <begin position="26"/>
        <end position="57"/>
    </location>
</feature>
<feature type="chain" id="PRO_5046037830" evidence="2">
    <location>
        <begin position="23"/>
        <end position="182"/>
    </location>
</feature>
<sequence length="182" mass="18853">MRVTIPLIALATAALVAGCSMEKQPAPASVSTETAPPTDTPPADPPPGVDFPDLSGYTESFDQFEQTDVPRVQGFSFSTPSGLICSSNAYPEPQFESVSCRGPIAAQGPGLWEVTTLFGQAATVVAVVDDGLPRDTPPVLPPFHKVTASKGAAECGVDDEGTVACRIGQDGFVLTPSSVELF</sequence>
<feature type="signal peptide" evidence="2">
    <location>
        <begin position="1"/>
        <end position="22"/>
    </location>
</feature>
<reference evidence="3" key="1">
    <citation type="submission" date="2023-07" db="EMBL/GenBank/DDBJ databases">
        <title>Degradation of tert-butanol by M. austroafricanum TBA100.</title>
        <authorList>
            <person name="Helbich S."/>
            <person name="Vainshtein Y."/>
        </authorList>
    </citation>
    <scope>NUCLEOTIDE SEQUENCE</scope>
    <source>
        <strain evidence="3">TBA100</strain>
    </source>
</reference>
<accession>A0ABT8HA75</accession>
<evidence type="ECO:0000313" key="4">
    <source>
        <dbReference type="Proteomes" id="UP001172687"/>
    </source>
</evidence>
<keyword evidence="4" id="KW-1185">Reference proteome</keyword>
<comment type="caution">
    <text evidence="3">The sequence shown here is derived from an EMBL/GenBank/DDBJ whole genome shotgun (WGS) entry which is preliminary data.</text>
</comment>
<organism evidence="3 4">
    <name type="scientific">Mycolicibacterium austroafricanum</name>
    <name type="common">Mycobacterium austroafricanum</name>
    <dbReference type="NCBI Taxonomy" id="39687"/>
    <lineage>
        <taxon>Bacteria</taxon>
        <taxon>Bacillati</taxon>
        <taxon>Actinomycetota</taxon>
        <taxon>Actinomycetes</taxon>
        <taxon>Mycobacteriales</taxon>
        <taxon>Mycobacteriaceae</taxon>
        <taxon>Mycolicibacterium</taxon>
    </lineage>
</organism>
<proteinExistence type="predicted"/>
<dbReference type="RefSeq" id="WP_011782011.1">
    <property type="nucleotide sequence ID" value="NZ_CP070380.1"/>
</dbReference>
<keyword evidence="2" id="KW-0732">Signal</keyword>
<protein>
    <submittedName>
        <fullName evidence="3">Uncharacterized protein</fullName>
    </submittedName>
</protein>
<feature type="compositionally biased region" description="Pro residues" evidence="1">
    <location>
        <begin position="38"/>
        <end position="49"/>
    </location>
</feature>